<evidence type="ECO:0000313" key="9">
    <source>
        <dbReference type="Proteomes" id="UP000310158"/>
    </source>
</evidence>
<evidence type="ECO:0000256" key="5">
    <source>
        <dbReference type="ARBA" id="ARBA00023128"/>
    </source>
</evidence>
<keyword evidence="6" id="KW-0472">Membrane</keyword>
<name>A0A4S4LYD8_9AGAM</name>
<dbReference type="AlphaFoldDB" id="A0A4S4LYD8"/>
<evidence type="ECO:0000256" key="6">
    <source>
        <dbReference type="ARBA" id="ARBA00023136"/>
    </source>
</evidence>
<dbReference type="GO" id="GO:0005743">
    <property type="term" value="C:mitochondrial inner membrane"/>
    <property type="evidence" value="ECO:0007669"/>
    <property type="project" value="UniProtKB-SubCell"/>
</dbReference>
<dbReference type="EMBL" id="SGPL01000141">
    <property type="protein sequence ID" value="THH16821.1"/>
    <property type="molecule type" value="Genomic_DNA"/>
</dbReference>
<accession>A0A4S4LYD8</accession>
<comment type="caution">
    <text evidence="8">The sequence shown here is derived from an EMBL/GenBank/DDBJ whole genome shotgun (WGS) entry which is preliminary data.</text>
</comment>
<comment type="subcellular location">
    <subcellularLocation>
        <location evidence="1">Mitochondrion inner membrane</location>
        <topology evidence="1">Multi-pass membrane protein</topology>
    </subcellularLocation>
</comment>
<keyword evidence="4" id="KW-1133">Transmembrane helix</keyword>
<keyword evidence="9" id="KW-1185">Reference proteome</keyword>
<dbReference type="Pfam" id="PF02466">
    <property type="entry name" value="Tim17"/>
    <property type="match status" value="1"/>
</dbReference>
<evidence type="ECO:0000256" key="7">
    <source>
        <dbReference type="SAM" id="MobiDB-lite"/>
    </source>
</evidence>
<feature type="compositionally biased region" description="Basic and acidic residues" evidence="7">
    <location>
        <begin position="1"/>
        <end position="12"/>
    </location>
</feature>
<sequence length="294" mass="31238">MGKEPHNGKDGAAKGQSNSKRKCQVKPLGSKNAEQTTILLVRRNGSGVSRFLYQGTYADLASASGSALMGAFGRSRRRANDREFLYENLKGHWESPGKAGDELGGQHLPPYLRRSCSVAIRPPSSMSSSPSPDPPTYEDKPSIKYAAKSACSRAWSVPLSAPSRMPSAHILAARVVSSRGAVELSDSLRQWNLPRQTAAMGATFALTESVVANQRQKDDPLNGVAGGCAAGFLAGIRARSLPVAVASCAVLGAAVGTFDYSGKELGGDQSLSFEEKRRRFFKQPPSTVPAVAEE</sequence>
<gene>
    <name evidence="8" type="ORF">EW146_g3896</name>
</gene>
<dbReference type="GO" id="GO:0006120">
    <property type="term" value="P:mitochondrial electron transport, NADH to ubiquinone"/>
    <property type="evidence" value="ECO:0007669"/>
    <property type="project" value="InterPro"/>
</dbReference>
<dbReference type="InterPro" id="IPR039205">
    <property type="entry name" value="NDUFA11"/>
</dbReference>
<proteinExistence type="predicted"/>
<dbReference type="GO" id="GO:0045271">
    <property type="term" value="C:respiratory chain complex I"/>
    <property type="evidence" value="ECO:0007669"/>
    <property type="project" value="InterPro"/>
</dbReference>
<keyword evidence="3" id="KW-0999">Mitochondrion inner membrane</keyword>
<feature type="region of interest" description="Disordered" evidence="7">
    <location>
        <begin position="1"/>
        <end position="35"/>
    </location>
</feature>
<reference evidence="8 9" key="1">
    <citation type="submission" date="2019-02" db="EMBL/GenBank/DDBJ databases">
        <title>Genome sequencing of the rare red list fungi Bondarzewia mesenterica.</title>
        <authorList>
            <person name="Buettner E."/>
            <person name="Kellner H."/>
        </authorList>
    </citation>
    <scope>NUCLEOTIDE SEQUENCE [LARGE SCALE GENOMIC DNA]</scope>
    <source>
        <strain evidence="8 9">DSM 108281</strain>
    </source>
</reference>
<protein>
    <submittedName>
        <fullName evidence="8">Uncharacterized protein</fullName>
    </submittedName>
</protein>
<feature type="region of interest" description="Disordered" evidence="7">
    <location>
        <begin position="120"/>
        <end position="141"/>
    </location>
</feature>
<keyword evidence="2" id="KW-0812">Transmembrane</keyword>
<evidence type="ECO:0000256" key="3">
    <source>
        <dbReference type="ARBA" id="ARBA00022792"/>
    </source>
</evidence>
<dbReference type="PANTHER" id="PTHR21382:SF1">
    <property type="entry name" value="NADH DEHYDROGENASE [UBIQUINONE] 1 ALPHA SUBCOMPLEX SUBUNIT 11"/>
    <property type="match status" value="1"/>
</dbReference>
<evidence type="ECO:0000256" key="1">
    <source>
        <dbReference type="ARBA" id="ARBA00004448"/>
    </source>
</evidence>
<dbReference type="PANTHER" id="PTHR21382">
    <property type="entry name" value="NADH-UBIQUINONE OXIDOREDUCTASE SUBUNIT"/>
    <property type="match status" value="1"/>
</dbReference>
<dbReference type="OrthoDB" id="1913277at2759"/>
<dbReference type="Proteomes" id="UP000310158">
    <property type="component" value="Unassembled WGS sequence"/>
</dbReference>
<keyword evidence="5" id="KW-0496">Mitochondrion</keyword>
<evidence type="ECO:0000256" key="4">
    <source>
        <dbReference type="ARBA" id="ARBA00022989"/>
    </source>
</evidence>
<organism evidence="8 9">
    <name type="scientific">Bondarzewia mesenterica</name>
    <dbReference type="NCBI Taxonomy" id="1095465"/>
    <lineage>
        <taxon>Eukaryota</taxon>
        <taxon>Fungi</taxon>
        <taxon>Dikarya</taxon>
        <taxon>Basidiomycota</taxon>
        <taxon>Agaricomycotina</taxon>
        <taxon>Agaricomycetes</taxon>
        <taxon>Russulales</taxon>
        <taxon>Bondarzewiaceae</taxon>
        <taxon>Bondarzewia</taxon>
    </lineage>
</organism>
<evidence type="ECO:0000256" key="2">
    <source>
        <dbReference type="ARBA" id="ARBA00022692"/>
    </source>
</evidence>
<evidence type="ECO:0000313" key="8">
    <source>
        <dbReference type="EMBL" id="THH16821.1"/>
    </source>
</evidence>